<sequence length="231" mass="27424">MKVKWVNEKFQTTIQQFDIKLATLQAEENANLLLQQQHSENVHFHENQHLFKENLKFNIEQITNDVHSIKQDHGSYREEMKMELKKLNVELEAIEQKQNILRESVDPKINELKRAVQLLRRDRSLLLNAFKLSIFKHDRVRVFDVPEDEESPESFVTGKFFEADIGQKYTFFSEGNIIHVLNIRNILCGANSVIFLAYSKELKRFFVLKYCSEHTFERSMEDEITVRNSYL</sequence>
<name>A0AC34G1Y9_9BILA</name>
<evidence type="ECO:0000313" key="2">
    <source>
        <dbReference type="WBParaSite" id="ES5_v2.g23762.t1"/>
    </source>
</evidence>
<reference evidence="2" key="1">
    <citation type="submission" date="2022-11" db="UniProtKB">
        <authorList>
            <consortium name="WormBaseParasite"/>
        </authorList>
    </citation>
    <scope>IDENTIFICATION</scope>
</reference>
<protein>
    <submittedName>
        <fullName evidence="2">Uncharacterized protein</fullName>
    </submittedName>
</protein>
<dbReference type="WBParaSite" id="ES5_v2.g23762.t1">
    <property type="protein sequence ID" value="ES5_v2.g23762.t1"/>
    <property type="gene ID" value="ES5_v2.g23762"/>
</dbReference>
<evidence type="ECO:0000313" key="1">
    <source>
        <dbReference type="Proteomes" id="UP000887579"/>
    </source>
</evidence>
<accession>A0AC34G1Y9</accession>
<organism evidence="1 2">
    <name type="scientific">Panagrolaimus sp. ES5</name>
    <dbReference type="NCBI Taxonomy" id="591445"/>
    <lineage>
        <taxon>Eukaryota</taxon>
        <taxon>Metazoa</taxon>
        <taxon>Ecdysozoa</taxon>
        <taxon>Nematoda</taxon>
        <taxon>Chromadorea</taxon>
        <taxon>Rhabditida</taxon>
        <taxon>Tylenchina</taxon>
        <taxon>Panagrolaimomorpha</taxon>
        <taxon>Panagrolaimoidea</taxon>
        <taxon>Panagrolaimidae</taxon>
        <taxon>Panagrolaimus</taxon>
    </lineage>
</organism>
<proteinExistence type="predicted"/>
<dbReference type="Proteomes" id="UP000887579">
    <property type="component" value="Unplaced"/>
</dbReference>